<reference evidence="2" key="1">
    <citation type="journal article" date="2023" name="Plant J.">
        <title>The genome of the king protea, Protea cynaroides.</title>
        <authorList>
            <person name="Chang J."/>
            <person name="Duong T.A."/>
            <person name="Schoeman C."/>
            <person name="Ma X."/>
            <person name="Roodt D."/>
            <person name="Barker N."/>
            <person name="Li Z."/>
            <person name="Van de Peer Y."/>
            <person name="Mizrachi E."/>
        </authorList>
    </citation>
    <scope>NUCLEOTIDE SEQUENCE</scope>
    <source>
        <tissue evidence="2">Young leaves</tissue>
    </source>
</reference>
<comment type="caution">
    <text evidence="2">The sequence shown here is derived from an EMBL/GenBank/DDBJ whole genome shotgun (WGS) entry which is preliminary data.</text>
</comment>
<accession>A0A9Q0JZT2</accession>
<evidence type="ECO:0000313" key="3">
    <source>
        <dbReference type="Proteomes" id="UP001141806"/>
    </source>
</evidence>
<feature type="region of interest" description="Disordered" evidence="1">
    <location>
        <begin position="96"/>
        <end position="136"/>
    </location>
</feature>
<sequence>MEFPHNHHHGHHHHGRRDEEEQYPPPGYHEHNRPHHSPPSQSEFPYSGGFPPPQDFEQPPPPLPNRFGSEPDYPSVHHVSHHQYEPEYVPQPAYSSVHHVSHQVHHGFNPVPSGDFRHETPYSHHHHGGSGSELWNKPTSRVYCKAETGYSLTIRDGHVILARSDVNDPFQHWIKDEKYSTRVKDGEGFPSFSLVNKATGQALKHSIGATHPVQLVPYNPDVLDESVLWSESKDLGDSFRTIRMVIISDGRFLPTDLCMVNSPVFGSFNYKGL</sequence>
<dbReference type="CDD" id="cd23431">
    <property type="entry name" value="beta-trefoil_Ricin_AtEULS3-like"/>
    <property type="match status" value="1"/>
</dbReference>
<feature type="compositionally biased region" description="Pro residues" evidence="1">
    <location>
        <begin position="50"/>
        <end position="64"/>
    </location>
</feature>
<dbReference type="InterPro" id="IPR040249">
    <property type="entry name" value="Ricin_B-like_lectin_EULS3-like"/>
</dbReference>
<name>A0A9Q0JZT2_9MAGN</name>
<proteinExistence type="predicted"/>
<evidence type="ECO:0000256" key="1">
    <source>
        <dbReference type="SAM" id="MobiDB-lite"/>
    </source>
</evidence>
<dbReference type="PANTHER" id="PTHR31257">
    <property type="entry name" value="RICIN B-LIKE LECTIN EULS3"/>
    <property type="match status" value="1"/>
</dbReference>
<dbReference type="SUPFAM" id="SSF50370">
    <property type="entry name" value="Ricin B-like lectins"/>
    <property type="match status" value="1"/>
</dbReference>
<feature type="region of interest" description="Disordered" evidence="1">
    <location>
        <begin position="1"/>
        <end position="83"/>
    </location>
</feature>
<organism evidence="2 3">
    <name type="scientific">Protea cynaroides</name>
    <dbReference type="NCBI Taxonomy" id="273540"/>
    <lineage>
        <taxon>Eukaryota</taxon>
        <taxon>Viridiplantae</taxon>
        <taxon>Streptophyta</taxon>
        <taxon>Embryophyta</taxon>
        <taxon>Tracheophyta</taxon>
        <taxon>Spermatophyta</taxon>
        <taxon>Magnoliopsida</taxon>
        <taxon>Proteales</taxon>
        <taxon>Proteaceae</taxon>
        <taxon>Protea</taxon>
    </lineage>
</organism>
<dbReference type="InterPro" id="IPR035992">
    <property type="entry name" value="Ricin_B-like_lectins"/>
</dbReference>
<dbReference type="Proteomes" id="UP001141806">
    <property type="component" value="Unassembled WGS sequence"/>
</dbReference>
<dbReference type="EMBL" id="JAMYWD010000010">
    <property type="protein sequence ID" value="KAJ4957961.1"/>
    <property type="molecule type" value="Genomic_DNA"/>
</dbReference>
<dbReference type="PANTHER" id="PTHR31257:SF2">
    <property type="entry name" value="RICIN B-LIKE LECTIN EULS3"/>
    <property type="match status" value="1"/>
</dbReference>
<feature type="compositionally biased region" description="Basic residues" evidence="1">
    <location>
        <begin position="1"/>
        <end position="15"/>
    </location>
</feature>
<gene>
    <name evidence="2" type="ORF">NE237_025072</name>
</gene>
<evidence type="ECO:0000313" key="2">
    <source>
        <dbReference type="EMBL" id="KAJ4957961.1"/>
    </source>
</evidence>
<dbReference type="OrthoDB" id="7769065at2759"/>
<protein>
    <submittedName>
        <fullName evidence="2">Uncharacterized protein</fullName>
    </submittedName>
</protein>
<keyword evidence="3" id="KW-1185">Reference proteome</keyword>
<dbReference type="AlphaFoldDB" id="A0A9Q0JZT2"/>